<organism evidence="4 5">
    <name type="scientific">Megamonas hypermegale</name>
    <dbReference type="NCBI Taxonomy" id="158847"/>
    <lineage>
        <taxon>Bacteria</taxon>
        <taxon>Bacillati</taxon>
        <taxon>Bacillota</taxon>
        <taxon>Negativicutes</taxon>
        <taxon>Selenomonadales</taxon>
        <taxon>Selenomonadaceae</taxon>
        <taxon>Megamonas</taxon>
    </lineage>
</organism>
<proteinExistence type="predicted"/>
<dbReference type="EC" id="2.3.1.1" evidence="4"/>
<name>A0A239THD2_9FIRM</name>
<gene>
    <name evidence="4" type="primary">argA</name>
    <name evidence="4" type="ORF">SAMEA4364220_00688</name>
</gene>
<evidence type="ECO:0000256" key="2">
    <source>
        <dbReference type="ARBA" id="ARBA00023315"/>
    </source>
</evidence>
<dbReference type="GO" id="GO:0005737">
    <property type="term" value="C:cytoplasm"/>
    <property type="evidence" value="ECO:0007669"/>
    <property type="project" value="InterPro"/>
</dbReference>
<dbReference type="Gene3D" id="3.40.630.30">
    <property type="match status" value="1"/>
</dbReference>
<dbReference type="PROSITE" id="PS51186">
    <property type="entry name" value="GNAT"/>
    <property type="match status" value="1"/>
</dbReference>
<dbReference type="InterPro" id="IPR000182">
    <property type="entry name" value="GNAT_dom"/>
</dbReference>
<dbReference type="Proteomes" id="UP000215383">
    <property type="component" value="Chromosome 1"/>
</dbReference>
<dbReference type="PANTHER" id="PTHR30602">
    <property type="entry name" value="AMINO-ACID ACETYLTRANSFERASE"/>
    <property type="match status" value="1"/>
</dbReference>
<reference evidence="4 5" key="1">
    <citation type="submission" date="2017-06" db="EMBL/GenBank/DDBJ databases">
        <authorList>
            <consortium name="Pathogen Informatics"/>
        </authorList>
    </citation>
    <scope>NUCLEOTIDE SEQUENCE [LARGE SCALE GENOMIC DNA]</scope>
    <source>
        <strain evidence="4 5">NCTC10570</strain>
    </source>
</reference>
<keyword evidence="2 4" id="KW-0012">Acyltransferase</keyword>
<protein>
    <submittedName>
        <fullName evidence="4">Amino-acid acetyltransferase</fullName>
        <ecNumber evidence="4">2.3.1.1</ecNumber>
    </submittedName>
</protein>
<evidence type="ECO:0000313" key="4">
    <source>
        <dbReference type="EMBL" id="SNU97056.1"/>
    </source>
</evidence>
<dbReference type="eggNOG" id="COG1246">
    <property type="taxonomic scope" value="Bacteria"/>
</dbReference>
<dbReference type="CDD" id="cd04301">
    <property type="entry name" value="NAT_SF"/>
    <property type="match status" value="1"/>
</dbReference>
<feature type="domain" description="N-acetyltransferase" evidence="3">
    <location>
        <begin position="1"/>
        <end position="150"/>
    </location>
</feature>
<evidence type="ECO:0000256" key="1">
    <source>
        <dbReference type="ARBA" id="ARBA00022679"/>
    </source>
</evidence>
<dbReference type="GeneID" id="78506713"/>
<evidence type="ECO:0000313" key="5">
    <source>
        <dbReference type="Proteomes" id="UP000215383"/>
    </source>
</evidence>
<dbReference type="EMBL" id="LT906446">
    <property type="protein sequence ID" value="SNU97056.1"/>
    <property type="molecule type" value="Genomic_DNA"/>
</dbReference>
<dbReference type="NCBIfam" id="NF005840">
    <property type="entry name" value="PRK07757.1"/>
    <property type="match status" value="1"/>
</dbReference>
<dbReference type="SUPFAM" id="SSF55729">
    <property type="entry name" value="Acyl-CoA N-acyltransferases (Nat)"/>
    <property type="match status" value="1"/>
</dbReference>
<dbReference type="PANTHER" id="PTHR30602:SF12">
    <property type="entry name" value="AMINO-ACID ACETYLTRANSFERASE NAGS1, CHLOROPLASTIC-RELATED"/>
    <property type="match status" value="1"/>
</dbReference>
<dbReference type="InterPro" id="IPR010167">
    <property type="entry name" value="NH2A_AcTrfase"/>
</dbReference>
<keyword evidence="1 4" id="KW-0808">Transferase</keyword>
<accession>A0A239THD2</accession>
<dbReference type="GO" id="GO:0004042">
    <property type="term" value="F:L-glutamate N-acetyltransferase activity"/>
    <property type="evidence" value="ECO:0007669"/>
    <property type="project" value="InterPro"/>
</dbReference>
<dbReference type="AlphaFoldDB" id="A0A239THD2"/>
<evidence type="ECO:0000259" key="3">
    <source>
        <dbReference type="PROSITE" id="PS51186"/>
    </source>
</evidence>
<sequence length="150" mass="17312">MIYRKATFNDVEDIFELVNDYAQDGIMLARSRNTLYETLRDMYVAEENGEILGVGGLHIVWEELAEVRTLAVSKKALRRHIGANIVKHLLEEGKILGVRRVFTLTYQDKFFASLGFEVATKDNLPQKVWKECIDCPKFPHCDEIAMELYI</sequence>
<dbReference type="Pfam" id="PF00583">
    <property type="entry name" value="Acetyltransf_1"/>
    <property type="match status" value="1"/>
</dbReference>
<dbReference type="GO" id="GO:0006526">
    <property type="term" value="P:L-arginine biosynthetic process"/>
    <property type="evidence" value="ECO:0007669"/>
    <property type="project" value="InterPro"/>
</dbReference>
<dbReference type="InterPro" id="IPR016181">
    <property type="entry name" value="Acyl_CoA_acyltransferase"/>
</dbReference>
<keyword evidence="5" id="KW-1185">Reference proteome</keyword>
<dbReference type="RefSeq" id="WP_027889723.1">
    <property type="nucleotide sequence ID" value="NZ_LT906446.1"/>
</dbReference>